<keyword evidence="2 10" id="KW-0690">Ribosome biogenesis</keyword>
<dbReference type="Gene3D" id="1.10.40.50">
    <property type="entry name" value="Probable gtpase engc, domain 3"/>
    <property type="match status" value="1"/>
</dbReference>
<keyword evidence="4 10" id="KW-0699">rRNA-binding</keyword>
<feature type="domain" description="EngC GTPase" evidence="11">
    <location>
        <begin position="113"/>
        <end position="260"/>
    </location>
</feature>
<dbReference type="InterPro" id="IPR030378">
    <property type="entry name" value="G_CP_dom"/>
</dbReference>
<feature type="binding site" evidence="10">
    <location>
        <position position="292"/>
    </location>
    <ligand>
        <name>Zn(2+)</name>
        <dbReference type="ChEBI" id="CHEBI:29105"/>
    </ligand>
</feature>
<dbReference type="eggNOG" id="COG1162">
    <property type="taxonomic scope" value="Bacteria"/>
</dbReference>
<organism evidence="13 14">
    <name type="scientific">Clostridium cadaveris</name>
    <dbReference type="NCBI Taxonomy" id="1529"/>
    <lineage>
        <taxon>Bacteria</taxon>
        <taxon>Bacillati</taxon>
        <taxon>Bacillota</taxon>
        <taxon>Clostridia</taxon>
        <taxon>Eubacteriales</taxon>
        <taxon>Clostridiaceae</taxon>
        <taxon>Clostridium</taxon>
    </lineage>
</organism>
<dbReference type="EMBL" id="FOOE01000005">
    <property type="protein sequence ID" value="SFF65525.1"/>
    <property type="molecule type" value="Genomic_DNA"/>
</dbReference>
<comment type="cofactor">
    <cofactor evidence="10">
        <name>Zn(2+)</name>
        <dbReference type="ChEBI" id="CHEBI:29105"/>
    </cofactor>
    <text evidence="10">Binds 1 zinc ion per subunit.</text>
</comment>
<dbReference type="Gene3D" id="3.40.50.300">
    <property type="entry name" value="P-loop containing nucleotide triphosphate hydrolases"/>
    <property type="match status" value="1"/>
</dbReference>
<dbReference type="PROSITE" id="PS50936">
    <property type="entry name" value="ENGC_GTPASE"/>
    <property type="match status" value="1"/>
</dbReference>
<dbReference type="EC" id="3.6.1.-" evidence="10"/>
<feature type="binding site" evidence="10">
    <location>
        <begin position="204"/>
        <end position="212"/>
    </location>
    <ligand>
        <name>GTP</name>
        <dbReference type="ChEBI" id="CHEBI:37565"/>
    </ligand>
</feature>
<protein>
    <recommendedName>
        <fullName evidence="10">Small ribosomal subunit biogenesis GTPase RsgA</fullName>
        <ecNumber evidence="10">3.6.1.-</ecNumber>
    </recommendedName>
</protein>
<evidence type="ECO:0000256" key="9">
    <source>
        <dbReference type="ARBA" id="ARBA00023134"/>
    </source>
</evidence>
<keyword evidence="1 10" id="KW-0963">Cytoplasm</keyword>
<dbReference type="GO" id="GO:0005737">
    <property type="term" value="C:cytoplasm"/>
    <property type="evidence" value="ECO:0007669"/>
    <property type="project" value="UniProtKB-SubCell"/>
</dbReference>
<dbReference type="GO" id="GO:0019843">
    <property type="term" value="F:rRNA binding"/>
    <property type="evidence" value="ECO:0007669"/>
    <property type="project" value="UniProtKB-KW"/>
</dbReference>
<evidence type="ECO:0000256" key="4">
    <source>
        <dbReference type="ARBA" id="ARBA00022730"/>
    </source>
</evidence>
<evidence type="ECO:0000259" key="12">
    <source>
        <dbReference type="PROSITE" id="PS51721"/>
    </source>
</evidence>
<dbReference type="Proteomes" id="UP000182135">
    <property type="component" value="Unassembled WGS sequence"/>
</dbReference>
<gene>
    <name evidence="10" type="primary">rsgA</name>
    <name evidence="13" type="ORF">SAMN04487885_105153</name>
</gene>
<dbReference type="GO" id="GO:0042274">
    <property type="term" value="P:ribosomal small subunit biogenesis"/>
    <property type="evidence" value="ECO:0007669"/>
    <property type="project" value="UniProtKB-UniRule"/>
</dbReference>
<dbReference type="GO" id="GO:0046872">
    <property type="term" value="F:metal ion binding"/>
    <property type="evidence" value="ECO:0007669"/>
    <property type="project" value="UniProtKB-KW"/>
</dbReference>
<dbReference type="CDD" id="cd01854">
    <property type="entry name" value="YjeQ_EngC"/>
    <property type="match status" value="1"/>
</dbReference>
<evidence type="ECO:0000256" key="3">
    <source>
        <dbReference type="ARBA" id="ARBA00022723"/>
    </source>
</evidence>
<dbReference type="AlphaFoldDB" id="A0A1I2KER0"/>
<keyword evidence="8 10" id="KW-0694">RNA-binding</keyword>
<name>A0A1I2KER0_9CLOT</name>
<reference evidence="13 14" key="1">
    <citation type="submission" date="2016-10" db="EMBL/GenBank/DDBJ databases">
        <authorList>
            <person name="de Groot N.N."/>
        </authorList>
    </citation>
    <scope>NUCLEOTIDE SEQUENCE [LARGE SCALE GENOMIC DNA]</scope>
    <source>
        <strain evidence="13 14">NLAE-zl-G419</strain>
    </source>
</reference>
<dbReference type="GO" id="GO:0005525">
    <property type="term" value="F:GTP binding"/>
    <property type="evidence" value="ECO:0007669"/>
    <property type="project" value="UniProtKB-UniRule"/>
</dbReference>
<comment type="subcellular location">
    <subcellularLocation>
        <location evidence="10">Cytoplasm</location>
    </subcellularLocation>
</comment>
<feature type="binding site" evidence="10">
    <location>
        <begin position="152"/>
        <end position="155"/>
    </location>
    <ligand>
        <name>GTP</name>
        <dbReference type="ChEBI" id="CHEBI:37565"/>
    </ligand>
</feature>
<comment type="similarity">
    <text evidence="10">Belongs to the TRAFAC class YlqF/YawG GTPase family. RsgA subfamily.</text>
</comment>
<dbReference type="PROSITE" id="PS51721">
    <property type="entry name" value="G_CP"/>
    <property type="match status" value="1"/>
</dbReference>
<evidence type="ECO:0000256" key="2">
    <source>
        <dbReference type="ARBA" id="ARBA00022517"/>
    </source>
</evidence>
<keyword evidence="5 10" id="KW-0547">Nucleotide-binding</keyword>
<keyword evidence="6 10" id="KW-0378">Hydrolase</keyword>
<feature type="binding site" evidence="10">
    <location>
        <position position="290"/>
    </location>
    <ligand>
        <name>Zn(2+)</name>
        <dbReference type="ChEBI" id="CHEBI:29105"/>
    </ligand>
</feature>
<evidence type="ECO:0000256" key="7">
    <source>
        <dbReference type="ARBA" id="ARBA00022833"/>
    </source>
</evidence>
<dbReference type="STRING" id="1529.SAMN04487885_105153"/>
<dbReference type="Pfam" id="PF03193">
    <property type="entry name" value="RsgA_GTPase"/>
    <property type="match status" value="1"/>
</dbReference>
<sequence>MNTINLEECGYGDYFKSQENDIRKEQRELIAARITEVHKEQYKIICSLGEYSAKLKGSFLYSVTDSEEYPTVGDFVLVKLSQGKEAVIYDVFRRKSKFSRFDTVKKSEQLVASNFDYVFIMTSLNYDLNLRRLERYLTVAWESGGIPVIILTKSDLCDNINEKKAEVMKVALGVSVISLSSFTGEGLEKVASYFEKGKTVVFLGSSGVGKSSLVNAIIGETIMDVNSIREDDSRGRHTTTHRQLIKLRDGGMIIDTPGMRELSAFHGENGMERVFDDIEEIAKECRFRDCNHDKEPGCAVKKALDNGEISCERWESYMKLRREVRFIEKKYAGEKVKQKKANRRKYI</sequence>
<keyword evidence="7 10" id="KW-0862">Zinc</keyword>
<evidence type="ECO:0000256" key="10">
    <source>
        <dbReference type="HAMAP-Rule" id="MF_01820"/>
    </source>
</evidence>
<dbReference type="PANTHER" id="PTHR32120:SF10">
    <property type="entry name" value="SMALL RIBOSOMAL SUBUNIT BIOGENESIS GTPASE RSGA"/>
    <property type="match status" value="1"/>
</dbReference>
<proteinExistence type="inferred from homology"/>
<evidence type="ECO:0000259" key="11">
    <source>
        <dbReference type="PROSITE" id="PS50936"/>
    </source>
</evidence>
<dbReference type="GO" id="GO:0003924">
    <property type="term" value="F:GTPase activity"/>
    <property type="evidence" value="ECO:0007669"/>
    <property type="project" value="UniProtKB-UniRule"/>
</dbReference>
<comment type="function">
    <text evidence="10">One of several proteins that assist in the late maturation steps of the functional core of the 30S ribosomal subunit. Helps release RbfA from mature subunits. May play a role in the assembly of ribosomal proteins into the subunit. Circularly permuted GTPase that catalyzes slow GTP hydrolysis, GTPase activity is stimulated by the 30S ribosomal subunit.</text>
</comment>
<evidence type="ECO:0000256" key="5">
    <source>
        <dbReference type="ARBA" id="ARBA00022741"/>
    </source>
</evidence>
<evidence type="ECO:0000313" key="14">
    <source>
        <dbReference type="Proteomes" id="UP000182135"/>
    </source>
</evidence>
<dbReference type="PANTHER" id="PTHR32120">
    <property type="entry name" value="SMALL RIBOSOMAL SUBUNIT BIOGENESIS GTPASE RSGA"/>
    <property type="match status" value="1"/>
</dbReference>
<dbReference type="InterPro" id="IPR010914">
    <property type="entry name" value="RsgA_GTPase_dom"/>
</dbReference>
<evidence type="ECO:0000313" key="13">
    <source>
        <dbReference type="EMBL" id="SFF65525.1"/>
    </source>
</evidence>
<dbReference type="HAMAP" id="MF_01820">
    <property type="entry name" value="GTPase_RsgA"/>
    <property type="match status" value="1"/>
</dbReference>
<feature type="binding site" evidence="10">
    <location>
        <position position="285"/>
    </location>
    <ligand>
        <name>Zn(2+)</name>
        <dbReference type="ChEBI" id="CHEBI:29105"/>
    </ligand>
</feature>
<keyword evidence="14" id="KW-1185">Reference proteome</keyword>
<keyword evidence="3 10" id="KW-0479">Metal-binding</keyword>
<dbReference type="RefSeq" id="WP_074844857.1">
    <property type="nucleotide sequence ID" value="NZ_CABMJC010000009.1"/>
</dbReference>
<dbReference type="InterPro" id="IPR027417">
    <property type="entry name" value="P-loop_NTPase"/>
</dbReference>
<evidence type="ECO:0000256" key="8">
    <source>
        <dbReference type="ARBA" id="ARBA00022884"/>
    </source>
</evidence>
<comment type="subunit">
    <text evidence="10">Monomer. Associates with 30S ribosomal subunit, binds 16S rRNA.</text>
</comment>
<feature type="binding site" evidence="10">
    <location>
        <position position="298"/>
    </location>
    <ligand>
        <name>Zn(2+)</name>
        <dbReference type="ChEBI" id="CHEBI:29105"/>
    </ligand>
</feature>
<dbReference type="NCBIfam" id="TIGR00157">
    <property type="entry name" value="ribosome small subunit-dependent GTPase A"/>
    <property type="match status" value="1"/>
</dbReference>
<keyword evidence="9 10" id="KW-0342">GTP-binding</keyword>
<feature type="domain" description="CP-type G" evidence="12">
    <location>
        <begin position="107"/>
        <end position="262"/>
    </location>
</feature>
<evidence type="ECO:0000256" key="6">
    <source>
        <dbReference type="ARBA" id="ARBA00022801"/>
    </source>
</evidence>
<evidence type="ECO:0000256" key="1">
    <source>
        <dbReference type="ARBA" id="ARBA00022490"/>
    </source>
</evidence>
<accession>A0A1I2KER0</accession>
<dbReference type="InterPro" id="IPR004881">
    <property type="entry name" value="Ribosome_biogen_GTPase_RsgA"/>
</dbReference>
<dbReference type="SUPFAM" id="SSF52540">
    <property type="entry name" value="P-loop containing nucleoside triphosphate hydrolases"/>
    <property type="match status" value="1"/>
</dbReference>